<evidence type="ECO:0000313" key="1">
    <source>
        <dbReference type="EMBL" id="KPU45131.1"/>
    </source>
</evidence>
<gene>
    <name evidence="1" type="ORF">OXPF_12580</name>
</gene>
<dbReference type="STRING" id="36849.OXPF_12580"/>
<dbReference type="Proteomes" id="UP000050326">
    <property type="component" value="Unassembled WGS sequence"/>
</dbReference>
<protein>
    <recommendedName>
        <fullName evidence="3">Alpha-ribazole kinase</fullName>
    </recommendedName>
</protein>
<proteinExistence type="predicted"/>
<dbReference type="InterPro" id="IPR036921">
    <property type="entry name" value="PurM-like_N_sf"/>
</dbReference>
<evidence type="ECO:0000313" key="2">
    <source>
        <dbReference type="Proteomes" id="UP000050326"/>
    </source>
</evidence>
<comment type="caution">
    <text evidence="1">The sequence shown here is derived from an EMBL/GenBank/DDBJ whole genome shotgun (WGS) entry which is preliminary data.</text>
</comment>
<dbReference type="AlphaFoldDB" id="A0A0P8W8Z5"/>
<accession>A0A0P8W8Z5</accession>
<keyword evidence="2" id="KW-1185">Reference proteome</keyword>
<dbReference type="SUPFAM" id="SSF55326">
    <property type="entry name" value="PurM N-terminal domain-like"/>
    <property type="match status" value="1"/>
</dbReference>
<organism evidence="1 2">
    <name type="scientific">Oxobacter pfennigii</name>
    <dbReference type="NCBI Taxonomy" id="36849"/>
    <lineage>
        <taxon>Bacteria</taxon>
        <taxon>Bacillati</taxon>
        <taxon>Bacillota</taxon>
        <taxon>Clostridia</taxon>
        <taxon>Eubacteriales</taxon>
        <taxon>Clostridiaceae</taxon>
        <taxon>Oxobacter</taxon>
    </lineage>
</organism>
<dbReference type="RefSeq" id="WP_054874350.1">
    <property type="nucleotide sequence ID" value="NZ_LKET01000027.1"/>
</dbReference>
<reference evidence="1 2" key="1">
    <citation type="submission" date="2015-09" db="EMBL/GenBank/DDBJ databases">
        <title>Genome sequence of Oxobacter pfennigii DSM 3222.</title>
        <authorList>
            <person name="Poehlein A."/>
            <person name="Bengelsdorf F.R."/>
            <person name="Schiel-Bengelsdorf B."/>
            <person name="Duerre P."/>
            <person name="Daniel R."/>
        </authorList>
    </citation>
    <scope>NUCLEOTIDE SEQUENCE [LARGE SCALE GENOMIC DNA]</scope>
    <source>
        <strain evidence="1 2">DSM 3222</strain>
    </source>
</reference>
<dbReference type="EMBL" id="LKET01000027">
    <property type="protein sequence ID" value="KPU45131.1"/>
    <property type="molecule type" value="Genomic_DNA"/>
</dbReference>
<dbReference type="OrthoDB" id="9805740at2"/>
<sequence>MGYFGRDVEVVDCGNVYIVTACDSSGAIGSKELDVVKVTPYIVGRYAARVPLLEILSAGAYPIVMSVTISNELNPTGEGILDGVYDELKANDIKELPIAISTEKNMTTKQTAVGVTVVGRCGKEELRIGTSRALDDVYFLGIPKVGNEVDDPDDKEVAKGNHIKLLSFIEGVHDILPVGSRGILAEAQTLAKSNGCELILELIGDVDVNKSAGPSTCLLFTCSPGTKIPKFLHAPVARIGRLK</sequence>
<evidence type="ECO:0008006" key="3">
    <source>
        <dbReference type="Google" id="ProtNLM"/>
    </source>
</evidence>
<name>A0A0P8W8Z5_9CLOT</name>